<feature type="transmembrane region" description="Helical" evidence="1">
    <location>
        <begin position="108"/>
        <end position="125"/>
    </location>
</feature>
<name>E6QUN3_9ZZZZ</name>
<reference evidence="3" key="1">
    <citation type="submission" date="2009-10" db="EMBL/GenBank/DDBJ databases">
        <title>Diversity of trophic interactions inside an arsenic-rich microbial ecosystem.</title>
        <authorList>
            <person name="Bertin P.N."/>
            <person name="Heinrich-Salmeron A."/>
            <person name="Pelletier E."/>
            <person name="Goulhen-Chollet F."/>
            <person name="Arsene-Ploetze F."/>
            <person name="Gallien S."/>
            <person name="Calteau A."/>
            <person name="Vallenet D."/>
            <person name="Casiot C."/>
            <person name="Chane-Woon-Ming B."/>
            <person name="Giloteaux L."/>
            <person name="Barakat M."/>
            <person name="Bonnefoy V."/>
            <person name="Bruneel O."/>
            <person name="Chandler M."/>
            <person name="Cleiss J."/>
            <person name="Duran R."/>
            <person name="Elbaz-Poulichet F."/>
            <person name="Fonknechten N."/>
            <person name="Lauga B."/>
            <person name="Mornico D."/>
            <person name="Ortet P."/>
            <person name="Schaeffer C."/>
            <person name="Siguier P."/>
            <person name="Alexander Thil Smith A."/>
            <person name="Van Dorsselaer A."/>
            <person name="Weissenbach J."/>
            <person name="Medigue C."/>
            <person name="Le Paslier D."/>
        </authorList>
    </citation>
    <scope>NUCLEOTIDE SEQUENCE</scope>
</reference>
<dbReference type="GO" id="GO:0016747">
    <property type="term" value="F:acyltransferase activity, transferring groups other than amino-acyl groups"/>
    <property type="evidence" value="ECO:0007669"/>
    <property type="project" value="InterPro"/>
</dbReference>
<dbReference type="InterPro" id="IPR002656">
    <property type="entry name" value="Acyl_transf_3_dom"/>
</dbReference>
<organism evidence="3">
    <name type="scientific">mine drainage metagenome</name>
    <dbReference type="NCBI Taxonomy" id="410659"/>
    <lineage>
        <taxon>unclassified sequences</taxon>
        <taxon>metagenomes</taxon>
        <taxon>ecological metagenomes</taxon>
    </lineage>
</organism>
<dbReference type="PANTHER" id="PTHR23028:SF53">
    <property type="entry name" value="ACYL_TRANSF_3 DOMAIN-CONTAINING PROTEIN"/>
    <property type="match status" value="1"/>
</dbReference>
<feature type="transmembrane region" description="Helical" evidence="1">
    <location>
        <begin position="310"/>
        <end position="334"/>
    </location>
</feature>
<keyword evidence="1" id="KW-1133">Transmembrane helix</keyword>
<dbReference type="GO" id="GO:0000271">
    <property type="term" value="P:polysaccharide biosynthetic process"/>
    <property type="evidence" value="ECO:0007669"/>
    <property type="project" value="TreeGrafter"/>
</dbReference>
<evidence type="ECO:0000313" key="3">
    <source>
        <dbReference type="EMBL" id="CBI10956.1"/>
    </source>
</evidence>
<evidence type="ECO:0000259" key="2">
    <source>
        <dbReference type="Pfam" id="PF01757"/>
    </source>
</evidence>
<feature type="transmembrane region" description="Helical" evidence="1">
    <location>
        <begin position="340"/>
        <end position="362"/>
    </location>
</feature>
<feature type="transmembrane region" description="Helical" evidence="1">
    <location>
        <begin position="167"/>
        <end position="187"/>
    </location>
</feature>
<dbReference type="GO" id="GO:0016020">
    <property type="term" value="C:membrane"/>
    <property type="evidence" value="ECO:0007669"/>
    <property type="project" value="TreeGrafter"/>
</dbReference>
<gene>
    <name evidence="3" type="ORF">CARN7_1759</name>
</gene>
<dbReference type="Pfam" id="PF01757">
    <property type="entry name" value="Acyl_transf_3"/>
    <property type="match status" value="1"/>
</dbReference>
<dbReference type="AlphaFoldDB" id="E6QUN3"/>
<evidence type="ECO:0000256" key="1">
    <source>
        <dbReference type="SAM" id="Phobius"/>
    </source>
</evidence>
<feature type="domain" description="Acyltransferase 3" evidence="2">
    <location>
        <begin position="30"/>
        <end position="356"/>
    </location>
</feature>
<protein>
    <submittedName>
        <fullName evidence="3">Putative Acyltransferase 3</fullName>
    </submittedName>
</protein>
<keyword evidence="1" id="KW-0472">Membrane</keyword>
<keyword evidence="1" id="KW-0812">Transmembrane</keyword>
<feature type="transmembrane region" description="Helical" evidence="1">
    <location>
        <begin position="249"/>
        <end position="266"/>
    </location>
</feature>
<dbReference type="EMBL" id="CABR01000114">
    <property type="protein sequence ID" value="CBI10956.1"/>
    <property type="molecule type" value="Genomic_DNA"/>
</dbReference>
<feature type="transmembrane region" description="Helical" evidence="1">
    <location>
        <begin position="35"/>
        <end position="53"/>
    </location>
</feature>
<comment type="caution">
    <text evidence="3">The sequence shown here is derived from an EMBL/GenBank/DDBJ whole genome shotgun (WGS) entry which is preliminary data.</text>
</comment>
<feature type="transmembrane region" description="Helical" evidence="1">
    <location>
        <begin position="272"/>
        <end position="298"/>
    </location>
</feature>
<keyword evidence="3" id="KW-0012">Acyltransferase</keyword>
<keyword evidence="3" id="KW-0808">Transferase</keyword>
<proteinExistence type="predicted"/>
<dbReference type="PANTHER" id="PTHR23028">
    <property type="entry name" value="ACETYLTRANSFERASE"/>
    <property type="match status" value="1"/>
</dbReference>
<accession>E6QUN3</accession>
<feature type="transmembrane region" description="Helical" evidence="1">
    <location>
        <begin position="65"/>
        <end position="88"/>
    </location>
</feature>
<dbReference type="InterPro" id="IPR050879">
    <property type="entry name" value="Acyltransferase_3"/>
</dbReference>
<sequence length="378" mass="42858">MIIFLLLFAGTFFFRAADASWHTSTSRTINLDGLRGLLVISVFIYHSAIYHDYLLRGIWQAPPSVLLTQAGQASVMFFFMITGFLFWSKTITSLGRPNWRVLYINRCFRIAPLYYFATLLMLLIVLNASNFHLREPFFALVKEIAPLGLAGFYAAKAPINAYHSPSLILAGVTWTLRFEWLFYLLILPISALFARREGWHIRYTASGFLLFTVLSAYHPGMRLIALMTFFGGMLCASIQSRFRFVMPARWNTTLSVIICALLWYLMQFETAYQTAAIGILWLIFLIITSGCSIFGLLTARPALRLGELSFSIYMLQGILLYTAFHFSAISSYALNSALQYWLVIMVTGTMLLAVSLATHLLIEKPGILLGKNLSRQFK</sequence>